<comment type="caution">
    <text evidence="2">The sequence shown here is derived from an EMBL/GenBank/DDBJ whole genome shotgun (WGS) entry which is preliminary data.</text>
</comment>
<evidence type="ECO:0000256" key="1">
    <source>
        <dbReference type="SAM" id="MobiDB-lite"/>
    </source>
</evidence>
<dbReference type="Proteomes" id="UP000663860">
    <property type="component" value="Unassembled WGS sequence"/>
</dbReference>
<dbReference type="EMBL" id="CAJNOE010000449">
    <property type="protein sequence ID" value="CAF1221182.1"/>
    <property type="molecule type" value="Genomic_DNA"/>
</dbReference>
<feature type="region of interest" description="Disordered" evidence="1">
    <location>
        <begin position="8"/>
        <end position="60"/>
    </location>
</feature>
<proteinExistence type="predicted"/>
<protein>
    <submittedName>
        <fullName evidence="2">Uncharacterized protein</fullName>
    </submittedName>
</protein>
<dbReference type="AlphaFoldDB" id="A0A814XWD9"/>
<evidence type="ECO:0000313" key="2">
    <source>
        <dbReference type="EMBL" id="CAF1221182.1"/>
    </source>
</evidence>
<gene>
    <name evidence="2" type="ORF">IZO911_LOCUS29719</name>
</gene>
<name>A0A814XWD9_9BILA</name>
<accession>A0A814XWD9</accession>
<reference evidence="2" key="1">
    <citation type="submission" date="2021-02" db="EMBL/GenBank/DDBJ databases">
        <authorList>
            <person name="Nowell W R."/>
        </authorList>
    </citation>
    <scope>NUCLEOTIDE SEQUENCE</scope>
</reference>
<evidence type="ECO:0000313" key="3">
    <source>
        <dbReference type="Proteomes" id="UP000663860"/>
    </source>
</evidence>
<sequence>MCLYRITKYGNSERSSQHLTNTGSRSSSEPGTNGNTPASPNQQETKSTDQSINLNSTSPVNTFRAEPPLFMLSRPHFRPPPFLPPLICNRFISSARYPIPFHGLQQATVNNDVLSTNKNKT</sequence>
<feature type="compositionally biased region" description="Polar residues" evidence="1">
    <location>
        <begin position="9"/>
        <end position="60"/>
    </location>
</feature>
<organism evidence="2 3">
    <name type="scientific">Adineta steineri</name>
    <dbReference type="NCBI Taxonomy" id="433720"/>
    <lineage>
        <taxon>Eukaryota</taxon>
        <taxon>Metazoa</taxon>
        <taxon>Spiralia</taxon>
        <taxon>Gnathifera</taxon>
        <taxon>Rotifera</taxon>
        <taxon>Eurotatoria</taxon>
        <taxon>Bdelloidea</taxon>
        <taxon>Adinetida</taxon>
        <taxon>Adinetidae</taxon>
        <taxon>Adineta</taxon>
    </lineage>
</organism>